<dbReference type="AlphaFoldDB" id="A0A1I7RR65"/>
<dbReference type="GO" id="GO:0006364">
    <property type="term" value="P:rRNA processing"/>
    <property type="evidence" value="ECO:0007669"/>
    <property type="project" value="InterPro"/>
</dbReference>
<accession>A0A1I7RR65</accession>
<reference evidence="1" key="2">
    <citation type="submission" date="2020-09" db="EMBL/GenBank/DDBJ databases">
        <authorList>
            <person name="Kikuchi T."/>
        </authorList>
    </citation>
    <scope>NUCLEOTIDE SEQUENCE</scope>
    <source>
        <strain evidence="1">Ka4C1</strain>
    </source>
</reference>
<dbReference type="InterPro" id="IPR039212">
    <property type="entry name" value="RBFA_mitochondrial"/>
</dbReference>
<dbReference type="OrthoDB" id="418445at2759"/>
<evidence type="ECO:0000313" key="3">
    <source>
        <dbReference type="Proteomes" id="UP000659654"/>
    </source>
</evidence>
<dbReference type="eggNOG" id="KOG4700">
    <property type="taxonomic scope" value="Eukaryota"/>
</dbReference>
<dbReference type="SMR" id="A0A1I7RR65"/>
<keyword evidence="3" id="KW-1185">Reference proteome</keyword>
<organism evidence="2 4">
    <name type="scientific">Bursaphelenchus xylophilus</name>
    <name type="common">Pinewood nematode worm</name>
    <name type="synonym">Aphelenchoides xylophilus</name>
    <dbReference type="NCBI Taxonomy" id="6326"/>
    <lineage>
        <taxon>Eukaryota</taxon>
        <taxon>Metazoa</taxon>
        <taxon>Ecdysozoa</taxon>
        <taxon>Nematoda</taxon>
        <taxon>Chromadorea</taxon>
        <taxon>Rhabditida</taxon>
        <taxon>Tylenchina</taxon>
        <taxon>Tylenchomorpha</taxon>
        <taxon>Aphelenchoidea</taxon>
        <taxon>Aphelenchoididae</taxon>
        <taxon>Bursaphelenchus</taxon>
    </lineage>
</organism>
<gene>
    <name evidence="1" type="ORF">BXYJ_LOCUS14925</name>
</gene>
<name>A0A1I7RR65_BURXY</name>
<sequence length="218" mass="24816">MRLSATFLGRSTPKWFKPGRKGGVHTYDASHGQVAIGRKFTRTMDHMFGVNTGIENMKIFLSAKSQGKIRHLDPKKMIQLSLLYEEKLAYIIADNDELAELKIQISGVKVPKAMAEIQVYWVCRGDETDVVIQEKLSELSFDLRRELTVQCYGTNVPPLRFVPDRSEVVRKEMDQLFEMADYGVQYRTLSQTAATLGSKKDTGQVKDLDKVPGWNLKR</sequence>
<dbReference type="InterPro" id="IPR000238">
    <property type="entry name" value="RbfA"/>
</dbReference>
<dbReference type="Proteomes" id="UP000582659">
    <property type="component" value="Unassembled WGS sequence"/>
</dbReference>
<dbReference type="PANTHER" id="PTHR14725">
    <property type="entry name" value="RIBOSOME-BINDING FACTOR A, MITOCHONDRIAL-RELATED"/>
    <property type="match status" value="1"/>
</dbReference>
<proteinExistence type="predicted"/>
<dbReference type="Proteomes" id="UP000095284">
    <property type="component" value="Unplaced"/>
</dbReference>
<dbReference type="InterPro" id="IPR023799">
    <property type="entry name" value="RbfA_dom_sf"/>
</dbReference>
<dbReference type="WBParaSite" id="BXY_0321200.1">
    <property type="protein sequence ID" value="BXY_0321200.1"/>
    <property type="gene ID" value="BXY_0321200"/>
</dbReference>
<dbReference type="Pfam" id="PF02033">
    <property type="entry name" value="RBFA"/>
    <property type="match status" value="1"/>
</dbReference>
<reference evidence="4" key="1">
    <citation type="submission" date="2016-11" db="UniProtKB">
        <authorList>
            <consortium name="WormBaseParasite"/>
        </authorList>
    </citation>
    <scope>IDENTIFICATION</scope>
</reference>
<dbReference type="Proteomes" id="UP000659654">
    <property type="component" value="Unassembled WGS sequence"/>
</dbReference>
<dbReference type="Gene3D" id="3.30.300.20">
    <property type="match status" value="1"/>
</dbReference>
<evidence type="ECO:0000313" key="4">
    <source>
        <dbReference type="WBParaSite" id="BXY_0321200.1"/>
    </source>
</evidence>
<dbReference type="SUPFAM" id="SSF89919">
    <property type="entry name" value="Ribosome-binding factor A, RbfA"/>
    <property type="match status" value="1"/>
</dbReference>
<dbReference type="InterPro" id="IPR015946">
    <property type="entry name" value="KH_dom-like_a/b"/>
</dbReference>
<evidence type="ECO:0000313" key="1">
    <source>
        <dbReference type="EMBL" id="CAD5234834.1"/>
    </source>
</evidence>
<dbReference type="PANTHER" id="PTHR14725:SF0">
    <property type="entry name" value="RIBOSOME-BINDING FACTOR A, MITOCHONDRIAL-RELATED"/>
    <property type="match status" value="1"/>
</dbReference>
<evidence type="ECO:0000313" key="2">
    <source>
        <dbReference type="Proteomes" id="UP000095284"/>
    </source>
</evidence>
<protein>
    <submittedName>
        <fullName evidence="1">(pine wood nematode) hypothetical protein</fullName>
    </submittedName>
</protein>
<dbReference type="EMBL" id="CAJFCV020000006">
    <property type="protein sequence ID" value="CAG9130855.1"/>
    <property type="molecule type" value="Genomic_DNA"/>
</dbReference>
<dbReference type="EMBL" id="CAJFDI010000006">
    <property type="protein sequence ID" value="CAD5234834.1"/>
    <property type="molecule type" value="Genomic_DNA"/>
</dbReference>